<evidence type="ECO:0000313" key="10">
    <source>
        <dbReference type="Proteomes" id="UP000002573"/>
    </source>
</evidence>
<dbReference type="InterPro" id="IPR000515">
    <property type="entry name" value="MetI-like"/>
</dbReference>
<dbReference type="GO" id="GO:0055085">
    <property type="term" value="P:transmembrane transport"/>
    <property type="evidence" value="ECO:0007669"/>
    <property type="project" value="InterPro"/>
</dbReference>
<organism evidence="9 10">
    <name type="scientific">Staphylothermus hellenicus (strain DSM 12710 / JCM 10830 / BK20S6-10-b1 / P8)</name>
    <dbReference type="NCBI Taxonomy" id="591019"/>
    <lineage>
        <taxon>Archaea</taxon>
        <taxon>Thermoproteota</taxon>
        <taxon>Thermoprotei</taxon>
        <taxon>Desulfurococcales</taxon>
        <taxon>Desulfurococcaceae</taxon>
        <taxon>Staphylothermus</taxon>
    </lineage>
</organism>
<protein>
    <submittedName>
        <fullName evidence="9">Binding-protein-dependent transport systems inner membrane component</fullName>
    </submittedName>
</protein>
<dbReference type="HOGENOM" id="CLU_036879_1_0_2"/>
<accession>D7D819</accession>
<evidence type="ECO:0000256" key="6">
    <source>
        <dbReference type="ARBA" id="ARBA00023136"/>
    </source>
</evidence>
<feature type="transmembrane region" description="Helical" evidence="7">
    <location>
        <begin position="75"/>
        <end position="95"/>
    </location>
</feature>
<dbReference type="AlphaFoldDB" id="D7D819"/>
<evidence type="ECO:0000256" key="1">
    <source>
        <dbReference type="ARBA" id="ARBA00004651"/>
    </source>
</evidence>
<dbReference type="RefSeq" id="WP_013143113.1">
    <property type="nucleotide sequence ID" value="NC_014205.1"/>
</dbReference>
<gene>
    <name evidence="9" type="ordered locus">Shell_0802</name>
</gene>
<reference evidence="10" key="1">
    <citation type="submission" date="2010-05" db="EMBL/GenBank/DDBJ databases">
        <title>Complete sequence of Staphylothermus hellenicus DSM 12710.</title>
        <authorList>
            <consortium name="US DOE Joint Genome Institute"/>
            <person name="Lucas S."/>
            <person name="Copeland A."/>
            <person name="Lapidus A."/>
            <person name="Cheng J.-F."/>
            <person name="Bruce D."/>
            <person name="Goodwin L."/>
            <person name="Pitluck S."/>
            <person name="Davenport K."/>
            <person name="Detter J.C."/>
            <person name="Han C."/>
            <person name="Tapia R."/>
            <person name="Larimer F."/>
            <person name="Land M."/>
            <person name="Hauser L."/>
            <person name="Kyrpides N."/>
            <person name="Mikhailova N."/>
            <person name="Anderson I.J."/>
            <person name="Woyke T."/>
        </authorList>
    </citation>
    <scope>NUCLEOTIDE SEQUENCE [LARGE SCALE GENOMIC DNA]</scope>
    <source>
        <strain evidence="10">DSM 12710 / JCM 10830 / BK20S6-10-b1 / P8</strain>
    </source>
</reference>
<keyword evidence="6 7" id="KW-0472">Membrane</keyword>
<evidence type="ECO:0000256" key="3">
    <source>
        <dbReference type="ARBA" id="ARBA00022475"/>
    </source>
</evidence>
<keyword evidence="5 7" id="KW-1133">Transmembrane helix</keyword>
<dbReference type="PANTHER" id="PTHR43163">
    <property type="entry name" value="DIPEPTIDE TRANSPORT SYSTEM PERMEASE PROTEIN DPPB-RELATED"/>
    <property type="match status" value="1"/>
</dbReference>
<keyword evidence="10" id="KW-1185">Reference proteome</keyword>
<evidence type="ECO:0000256" key="5">
    <source>
        <dbReference type="ARBA" id="ARBA00022989"/>
    </source>
</evidence>
<feature type="transmembrane region" description="Helical" evidence="7">
    <location>
        <begin position="39"/>
        <end position="63"/>
    </location>
</feature>
<evidence type="ECO:0000256" key="2">
    <source>
        <dbReference type="ARBA" id="ARBA00022448"/>
    </source>
</evidence>
<dbReference type="KEGG" id="shc:Shell_0802"/>
<evidence type="ECO:0000256" key="7">
    <source>
        <dbReference type="RuleBase" id="RU363032"/>
    </source>
</evidence>
<proteinExistence type="inferred from homology"/>
<dbReference type="PANTHER" id="PTHR43163:SF6">
    <property type="entry name" value="DIPEPTIDE TRANSPORT SYSTEM PERMEASE PROTEIN DPPB-RELATED"/>
    <property type="match status" value="1"/>
</dbReference>
<sequence>MGLVQYIVKRIIIYTMVFLIAVSIVWLVPRLLGNPLATVIARVGAFGGAGQAGATVASSYFMQAFGFNKPLHEQYLLFLRGIFSGDFGISLWLLGRPVSSIVYRALIFDILLMVPAIIISWFIGNYLGALAAMYRRLDKILMPIFYVLSSTPYFILAMLLQWALTVKYNYFPTVIQSSVVNSLLDNPSWDSFLGFLHALTLPLLSLVLVSMGGWASGIRTMIIYEMESDYSKYMESLGMSIKKITMYAFRHAINPQISGLGVQLGTLVVGSIVIEYIFNYPGLGFFLNNAIINNDPFLLEGSILLLTIMVIAANFIIDMLYVILDPRIRLGVRS</sequence>
<feature type="domain" description="ABC transmembrane type-1" evidence="8">
    <location>
        <begin position="106"/>
        <end position="321"/>
    </location>
</feature>
<feature type="transmembrane region" description="Helical" evidence="7">
    <location>
        <begin position="192"/>
        <end position="216"/>
    </location>
</feature>
<dbReference type="SUPFAM" id="SSF161098">
    <property type="entry name" value="MetI-like"/>
    <property type="match status" value="1"/>
</dbReference>
<evidence type="ECO:0000256" key="4">
    <source>
        <dbReference type="ARBA" id="ARBA00022692"/>
    </source>
</evidence>
<feature type="transmembrane region" description="Helical" evidence="7">
    <location>
        <begin position="12"/>
        <end position="33"/>
    </location>
</feature>
<feature type="transmembrane region" description="Helical" evidence="7">
    <location>
        <begin position="101"/>
        <end position="123"/>
    </location>
</feature>
<comment type="subcellular location">
    <subcellularLocation>
        <location evidence="1 7">Cell membrane</location>
        <topology evidence="1 7">Multi-pass membrane protein</topology>
    </subcellularLocation>
</comment>
<comment type="similarity">
    <text evidence="7">Belongs to the binding-protein-dependent transport system permease family.</text>
</comment>
<dbReference type="InterPro" id="IPR035906">
    <property type="entry name" value="MetI-like_sf"/>
</dbReference>
<keyword evidence="4 7" id="KW-0812">Transmembrane</keyword>
<keyword evidence="2 7" id="KW-0813">Transport</keyword>
<dbReference type="GeneID" id="9234091"/>
<dbReference type="OrthoDB" id="44105at2157"/>
<dbReference type="PROSITE" id="PS50928">
    <property type="entry name" value="ABC_TM1"/>
    <property type="match status" value="1"/>
</dbReference>
<dbReference type="eggNOG" id="arCOG00751">
    <property type="taxonomic scope" value="Archaea"/>
</dbReference>
<feature type="transmembrane region" description="Helical" evidence="7">
    <location>
        <begin position="303"/>
        <end position="324"/>
    </location>
</feature>
<name>D7D819_STAHD</name>
<dbReference type="Proteomes" id="UP000002573">
    <property type="component" value="Chromosome"/>
</dbReference>
<dbReference type="EMBL" id="CP002051">
    <property type="protein sequence ID" value="ADI31915.1"/>
    <property type="molecule type" value="Genomic_DNA"/>
</dbReference>
<feature type="transmembrane region" description="Helical" evidence="7">
    <location>
        <begin position="257"/>
        <end position="278"/>
    </location>
</feature>
<evidence type="ECO:0000259" key="8">
    <source>
        <dbReference type="PROSITE" id="PS50928"/>
    </source>
</evidence>
<dbReference type="Gene3D" id="1.10.3720.10">
    <property type="entry name" value="MetI-like"/>
    <property type="match status" value="1"/>
</dbReference>
<reference evidence="9 10" key="2">
    <citation type="journal article" date="2011" name="Stand. Genomic Sci.">
        <title>Complete genome sequence of Staphylothermus hellenicus P8.</title>
        <authorList>
            <person name="Anderson I."/>
            <person name="Wirth R."/>
            <person name="Lucas S."/>
            <person name="Copeland A."/>
            <person name="Lapidus A."/>
            <person name="Cheng J.F."/>
            <person name="Goodwin L."/>
            <person name="Pitluck S."/>
            <person name="Davenport K."/>
            <person name="Detter J.C."/>
            <person name="Han C."/>
            <person name="Tapia R."/>
            <person name="Land M."/>
            <person name="Hauser L."/>
            <person name="Pati A."/>
            <person name="Mikhailova N."/>
            <person name="Woyke T."/>
            <person name="Klenk H.P."/>
            <person name="Kyrpides N."/>
            <person name="Ivanova N."/>
        </authorList>
    </citation>
    <scope>NUCLEOTIDE SEQUENCE [LARGE SCALE GENOMIC DNA]</scope>
    <source>
        <strain evidence="10">DSM 12710 / JCM 10830 / BK20S6-10-b1 / P8</strain>
    </source>
</reference>
<dbReference type="STRING" id="591019.Shell_0802"/>
<feature type="transmembrane region" description="Helical" evidence="7">
    <location>
        <begin position="144"/>
        <end position="164"/>
    </location>
</feature>
<evidence type="ECO:0000313" key="9">
    <source>
        <dbReference type="EMBL" id="ADI31915.1"/>
    </source>
</evidence>
<dbReference type="GO" id="GO:0005886">
    <property type="term" value="C:plasma membrane"/>
    <property type="evidence" value="ECO:0007669"/>
    <property type="project" value="UniProtKB-SubCell"/>
</dbReference>
<keyword evidence="3" id="KW-1003">Cell membrane</keyword>
<dbReference type="Pfam" id="PF00528">
    <property type="entry name" value="BPD_transp_1"/>
    <property type="match status" value="1"/>
</dbReference>